<feature type="chain" id="PRO_5034296628" description="Saposin B-type domain-containing protein" evidence="7">
    <location>
        <begin position="18"/>
        <end position="152"/>
    </location>
</feature>
<protein>
    <recommendedName>
        <fullName evidence="12">Saposin B-type domain-containing protein</fullName>
    </recommendedName>
</protein>
<keyword evidence="11" id="KW-1185">Reference proteome</keyword>
<dbReference type="GO" id="GO:0061844">
    <property type="term" value="P:antimicrobial humoral immune response mediated by antimicrobial peptide"/>
    <property type="evidence" value="ECO:0007669"/>
    <property type="project" value="TreeGrafter"/>
</dbReference>
<dbReference type="PANTHER" id="PTHR15541">
    <property type="entry name" value="GRANULYSIN RELATED"/>
    <property type="match status" value="1"/>
</dbReference>
<dbReference type="InterPro" id="IPR038847">
    <property type="entry name" value="Granulysin-like"/>
</dbReference>
<proteinExistence type="predicted"/>
<evidence type="ECO:0000256" key="4">
    <source>
        <dbReference type="ARBA" id="ARBA00022737"/>
    </source>
</evidence>
<dbReference type="InterPro" id="IPR011001">
    <property type="entry name" value="Saposin-like"/>
</dbReference>
<keyword evidence="6" id="KW-0325">Glycoprotein</keyword>
<dbReference type="PROSITE" id="PS51110">
    <property type="entry name" value="SAP_A"/>
    <property type="match status" value="1"/>
</dbReference>
<dbReference type="PANTHER" id="PTHR15541:SF2">
    <property type="entry name" value="GRANULYSIN"/>
    <property type="match status" value="1"/>
</dbReference>
<evidence type="ECO:0000256" key="5">
    <source>
        <dbReference type="ARBA" id="ARBA00023157"/>
    </source>
</evidence>
<comment type="subcellular location">
    <subcellularLocation>
        <location evidence="1">Secreted</location>
    </subcellularLocation>
</comment>
<dbReference type="GO" id="GO:0005576">
    <property type="term" value="C:extracellular region"/>
    <property type="evidence" value="ECO:0007669"/>
    <property type="project" value="UniProtKB-SubCell"/>
</dbReference>
<dbReference type="SUPFAM" id="SSF47862">
    <property type="entry name" value="Saposin"/>
    <property type="match status" value="1"/>
</dbReference>
<dbReference type="OrthoDB" id="69496at2759"/>
<dbReference type="OMA" id="MPRDICT"/>
<keyword evidence="3 7" id="KW-0732">Signal</keyword>
<dbReference type="Pfam" id="PF03489">
    <property type="entry name" value="SapB_2"/>
    <property type="match status" value="1"/>
</dbReference>
<dbReference type="Ensembl" id="ENSFTIT00000018209.1">
    <property type="protein sequence ID" value="ENSFTIP00000017475.1"/>
    <property type="gene ID" value="ENSFTIG00000011579.1"/>
</dbReference>
<dbReference type="Pfam" id="PF02199">
    <property type="entry name" value="SapA"/>
    <property type="match status" value="1"/>
</dbReference>
<keyword evidence="4" id="KW-0677">Repeat</keyword>
<dbReference type="InterPro" id="IPR003119">
    <property type="entry name" value="SAP_A"/>
</dbReference>
<reference evidence="10" key="2">
    <citation type="submission" date="2025-09" db="UniProtKB">
        <authorList>
            <consortium name="Ensembl"/>
        </authorList>
    </citation>
    <scope>IDENTIFICATION</scope>
</reference>
<evidence type="ECO:0000256" key="2">
    <source>
        <dbReference type="ARBA" id="ARBA00022525"/>
    </source>
</evidence>
<evidence type="ECO:0000259" key="9">
    <source>
        <dbReference type="PROSITE" id="PS51110"/>
    </source>
</evidence>
<dbReference type="Proteomes" id="UP000694562">
    <property type="component" value="Unplaced"/>
</dbReference>
<keyword evidence="5" id="KW-1015">Disulfide bond</keyword>
<feature type="domain" description="Saposin A-type" evidence="9">
    <location>
        <begin position="16"/>
        <end position="55"/>
    </location>
</feature>
<evidence type="ECO:0000256" key="7">
    <source>
        <dbReference type="SAM" id="SignalP"/>
    </source>
</evidence>
<dbReference type="SMART" id="SM00741">
    <property type="entry name" value="SapB"/>
    <property type="match status" value="1"/>
</dbReference>
<feature type="domain" description="Saposin B-type" evidence="8">
    <location>
        <begin position="73"/>
        <end position="152"/>
    </location>
</feature>
<dbReference type="AlphaFoldDB" id="A0A8C4V0R6"/>
<reference evidence="10" key="1">
    <citation type="submission" date="2025-08" db="UniProtKB">
        <authorList>
            <consortium name="Ensembl"/>
        </authorList>
    </citation>
    <scope>IDENTIFICATION</scope>
</reference>
<evidence type="ECO:0000313" key="11">
    <source>
        <dbReference type="Proteomes" id="UP000694562"/>
    </source>
</evidence>
<dbReference type="InterPro" id="IPR008139">
    <property type="entry name" value="SaposinB_dom"/>
</dbReference>
<evidence type="ECO:0000256" key="1">
    <source>
        <dbReference type="ARBA" id="ARBA00004613"/>
    </source>
</evidence>
<dbReference type="Gene3D" id="1.10.225.10">
    <property type="entry name" value="Saposin-like"/>
    <property type="match status" value="1"/>
</dbReference>
<feature type="signal peptide" evidence="7">
    <location>
        <begin position="1"/>
        <end position="17"/>
    </location>
</feature>
<keyword evidence="2" id="KW-0964">Secreted</keyword>
<dbReference type="GO" id="GO:0044194">
    <property type="term" value="C:cytolytic granule"/>
    <property type="evidence" value="ECO:0007669"/>
    <property type="project" value="TreeGrafter"/>
</dbReference>
<evidence type="ECO:0000256" key="6">
    <source>
        <dbReference type="ARBA" id="ARBA00023180"/>
    </source>
</evidence>
<accession>A0A8C4V0R6</accession>
<name>A0A8C4V0R6_FALTI</name>
<evidence type="ECO:0008006" key="12">
    <source>
        <dbReference type="Google" id="ProtNLM"/>
    </source>
</evidence>
<organism evidence="10 11">
    <name type="scientific">Falco tinnunculus</name>
    <name type="common">Common kestrel</name>
    <dbReference type="NCBI Taxonomy" id="100819"/>
    <lineage>
        <taxon>Eukaryota</taxon>
        <taxon>Metazoa</taxon>
        <taxon>Chordata</taxon>
        <taxon>Craniata</taxon>
        <taxon>Vertebrata</taxon>
        <taxon>Euteleostomi</taxon>
        <taxon>Archelosauria</taxon>
        <taxon>Archosauria</taxon>
        <taxon>Dinosauria</taxon>
        <taxon>Saurischia</taxon>
        <taxon>Theropoda</taxon>
        <taxon>Coelurosauria</taxon>
        <taxon>Aves</taxon>
        <taxon>Neognathae</taxon>
        <taxon>Neoaves</taxon>
        <taxon>Telluraves</taxon>
        <taxon>Australaves</taxon>
        <taxon>Falconiformes</taxon>
        <taxon>Falconidae</taxon>
        <taxon>Falco</taxon>
    </lineage>
</organism>
<sequence>MAAALLLVLVAVGVVQAAVPEPCQGGPASWCQDMATAIQCRKEQYCRDHWDSLALGDMAEGDAAEGDAVAPGRWKKCSLCTKIMEKFKSIAGEDPDEAAVQAALNKGCRALGKRLGRVCKQLVKKYREQISEALQSEEQPQDTCAAINFCKP</sequence>
<evidence type="ECO:0000259" key="8">
    <source>
        <dbReference type="PROSITE" id="PS50015"/>
    </source>
</evidence>
<dbReference type="InterPro" id="IPR008138">
    <property type="entry name" value="SapB_2"/>
</dbReference>
<evidence type="ECO:0000256" key="3">
    <source>
        <dbReference type="ARBA" id="ARBA00022729"/>
    </source>
</evidence>
<dbReference type="PROSITE" id="PS50015">
    <property type="entry name" value="SAP_B"/>
    <property type="match status" value="1"/>
</dbReference>
<dbReference type="GO" id="GO:0031640">
    <property type="term" value="P:killing of cells of another organism"/>
    <property type="evidence" value="ECO:0007669"/>
    <property type="project" value="TreeGrafter"/>
</dbReference>
<evidence type="ECO:0000313" key="10">
    <source>
        <dbReference type="Ensembl" id="ENSFTIP00000017475.1"/>
    </source>
</evidence>
<dbReference type="GO" id="GO:0042742">
    <property type="term" value="P:defense response to bacterium"/>
    <property type="evidence" value="ECO:0007669"/>
    <property type="project" value="InterPro"/>
</dbReference>